<dbReference type="PANTHER" id="PTHR38116">
    <property type="entry name" value="CHROMOSOME 7, WHOLE GENOME SHOTGUN SEQUENCE"/>
    <property type="match status" value="1"/>
</dbReference>
<proteinExistence type="predicted"/>
<evidence type="ECO:0000259" key="2">
    <source>
        <dbReference type="PROSITE" id="PS00036"/>
    </source>
</evidence>
<dbReference type="Pfam" id="PF11905">
    <property type="entry name" value="DUF3425"/>
    <property type="match status" value="1"/>
</dbReference>
<reference evidence="3" key="2">
    <citation type="journal article" date="2023" name="IMA Fungus">
        <title>Comparative genomic study of the Penicillium genus elucidates a diverse pangenome and 15 lateral gene transfer events.</title>
        <authorList>
            <person name="Petersen C."/>
            <person name="Sorensen T."/>
            <person name="Nielsen M.R."/>
            <person name="Sondergaard T.E."/>
            <person name="Sorensen J.L."/>
            <person name="Fitzpatrick D.A."/>
            <person name="Frisvad J.C."/>
            <person name="Nielsen K.L."/>
        </authorList>
    </citation>
    <scope>NUCLEOTIDE SEQUENCE</scope>
    <source>
        <strain evidence="3">IBT 34128</strain>
    </source>
</reference>
<dbReference type="GO" id="GO:0003700">
    <property type="term" value="F:DNA-binding transcription factor activity"/>
    <property type="evidence" value="ECO:0007669"/>
    <property type="project" value="InterPro"/>
</dbReference>
<dbReference type="PANTHER" id="PTHR38116:SF5">
    <property type="entry name" value="BZIP DOMAIN-CONTAINING PROTEIN"/>
    <property type="match status" value="1"/>
</dbReference>
<keyword evidence="4" id="KW-1185">Reference proteome</keyword>
<evidence type="ECO:0000313" key="3">
    <source>
        <dbReference type="EMBL" id="KAJ5105881.1"/>
    </source>
</evidence>
<feature type="compositionally biased region" description="Basic and acidic residues" evidence="1">
    <location>
        <begin position="9"/>
        <end position="30"/>
    </location>
</feature>
<gene>
    <name evidence="3" type="ORF">NUU61_003228</name>
</gene>
<evidence type="ECO:0000313" key="4">
    <source>
        <dbReference type="Proteomes" id="UP001141434"/>
    </source>
</evidence>
<comment type="caution">
    <text evidence="3">The sequence shown here is derived from an EMBL/GenBank/DDBJ whole genome shotgun (WGS) entry which is preliminary data.</text>
</comment>
<dbReference type="GeneID" id="81392978"/>
<sequence length="418" mass="46465">MLSHTRRVMRSESAEKEKRKPVRRDPEKRRQQNAQAQRKYREKLRGRLDHLEALAASTAHSGIEKTPAGGTCLSEAVPTYASSSTASSSRTEGLYVCDAPEASVFSLSAANPQEYQPFPESEGTSSALSIWDSTILDIPVSGNSSSATSIWDSIPHIDPSLLMCEKHNNNNNNNNNNSTPSRTTTIKCGCSSPHVQMQTQTRGPDPLSYNEVKMIKFLPSAMPADPYANNLRIESICTVSALYTVGMHIGLTEEMMCADESLSPFFRFSAEAMDEAIKATMIGTVKAIFKTLKPDLRPSSKQITVKHHPYIDILPFPTLRNSLIAHQDEIDEDEFFHDMLTGLVCWGGAGIGRDRNDSTGGASTGTPWDARSWEAKVWFLKKYWAWLGGEDGELVRQSEWWRGMRGDDMLDMEGHVEI</sequence>
<dbReference type="AlphaFoldDB" id="A0A9W9FSY4"/>
<dbReference type="PROSITE" id="PS00036">
    <property type="entry name" value="BZIP_BASIC"/>
    <property type="match status" value="1"/>
</dbReference>
<feature type="region of interest" description="Disordered" evidence="1">
    <location>
        <begin position="1"/>
        <end position="42"/>
    </location>
</feature>
<protein>
    <recommendedName>
        <fullName evidence="2">BZIP domain-containing protein</fullName>
    </recommendedName>
</protein>
<dbReference type="InterPro" id="IPR004827">
    <property type="entry name" value="bZIP"/>
</dbReference>
<feature type="domain" description="BZIP" evidence="2">
    <location>
        <begin position="28"/>
        <end position="43"/>
    </location>
</feature>
<organism evidence="3 4">
    <name type="scientific">Penicillium alfredii</name>
    <dbReference type="NCBI Taxonomy" id="1506179"/>
    <lineage>
        <taxon>Eukaryota</taxon>
        <taxon>Fungi</taxon>
        <taxon>Dikarya</taxon>
        <taxon>Ascomycota</taxon>
        <taxon>Pezizomycotina</taxon>
        <taxon>Eurotiomycetes</taxon>
        <taxon>Eurotiomycetidae</taxon>
        <taxon>Eurotiales</taxon>
        <taxon>Aspergillaceae</taxon>
        <taxon>Penicillium</taxon>
    </lineage>
</organism>
<evidence type="ECO:0000256" key="1">
    <source>
        <dbReference type="SAM" id="MobiDB-lite"/>
    </source>
</evidence>
<dbReference type="Proteomes" id="UP001141434">
    <property type="component" value="Unassembled WGS sequence"/>
</dbReference>
<name>A0A9W9FSY4_9EURO</name>
<dbReference type="OrthoDB" id="2245989at2759"/>
<dbReference type="RefSeq" id="XP_056514877.1">
    <property type="nucleotide sequence ID" value="XM_056653810.1"/>
</dbReference>
<dbReference type="InterPro" id="IPR021833">
    <property type="entry name" value="DUF3425"/>
</dbReference>
<dbReference type="CDD" id="cd14688">
    <property type="entry name" value="bZIP_YAP"/>
    <property type="match status" value="1"/>
</dbReference>
<reference evidence="3" key="1">
    <citation type="submission" date="2022-11" db="EMBL/GenBank/DDBJ databases">
        <authorList>
            <person name="Petersen C."/>
        </authorList>
    </citation>
    <scope>NUCLEOTIDE SEQUENCE</scope>
    <source>
        <strain evidence="3">IBT 34128</strain>
    </source>
</reference>
<dbReference type="EMBL" id="JAPMSZ010000004">
    <property type="protein sequence ID" value="KAJ5105881.1"/>
    <property type="molecule type" value="Genomic_DNA"/>
</dbReference>
<accession>A0A9W9FSY4</accession>